<comment type="caution">
    <text evidence="1">The sequence shown here is derived from an EMBL/GenBank/DDBJ whole genome shotgun (WGS) entry which is preliminary data.</text>
</comment>
<name>A0A7W8MBB9_9HYPH</name>
<keyword evidence="2" id="KW-1185">Reference proteome</keyword>
<reference evidence="1 2" key="1">
    <citation type="submission" date="2020-08" db="EMBL/GenBank/DDBJ databases">
        <title>Genomic Encyclopedia of Type Strains, Phase IV (KMG-IV): sequencing the most valuable type-strain genomes for metagenomic binning, comparative biology and taxonomic classification.</title>
        <authorList>
            <person name="Goeker M."/>
        </authorList>
    </citation>
    <scope>NUCLEOTIDE SEQUENCE [LARGE SCALE GENOMIC DNA]</scope>
    <source>
        <strain evidence="1 2">DSM 26376</strain>
    </source>
</reference>
<dbReference type="AlphaFoldDB" id="A0A7W8MBB9"/>
<dbReference type="EMBL" id="JACHGA010000002">
    <property type="protein sequence ID" value="MBB5275021.1"/>
    <property type="molecule type" value="Genomic_DNA"/>
</dbReference>
<evidence type="ECO:0000313" key="2">
    <source>
        <dbReference type="Proteomes" id="UP000550895"/>
    </source>
</evidence>
<protein>
    <submittedName>
        <fullName evidence="1">Plasmid stabilization system protein ParE</fullName>
    </submittedName>
</protein>
<sequence>MVPFEHSAVVLYLVDESGVVITNIFHGRRNYAALFNSDG</sequence>
<gene>
    <name evidence="1" type="ORF">HNR26_001065</name>
</gene>
<dbReference type="Proteomes" id="UP000550895">
    <property type="component" value="Unassembled WGS sequence"/>
</dbReference>
<proteinExistence type="predicted"/>
<accession>A0A7W8MBB9</accession>
<organism evidence="1 2">
    <name type="scientific">Rhizobium rosettiformans</name>
    <dbReference type="NCBI Taxonomy" id="1368430"/>
    <lineage>
        <taxon>Bacteria</taxon>
        <taxon>Pseudomonadati</taxon>
        <taxon>Pseudomonadota</taxon>
        <taxon>Alphaproteobacteria</taxon>
        <taxon>Hyphomicrobiales</taxon>
        <taxon>Rhizobiaceae</taxon>
        <taxon>Rhizobium/Agrobacterium group</taxon>
        <taxon>Rhizobium</taxon>
    </lineage>
</organism>
<evidence type="ECO:0000313" key="1">
    <source>
        <dbReference type="EMBL" id="MBB5275021.1"/>
    </source>
</evidence>